<evidence type="ECO:0000256" key="8">
    <source>
        <dbReference type="ARBA" id="ARBA00029500"/>
    </source>
</evidence>
<dbReference type="NCBIfam" id="TIGR00229">
    <property type="entry name" value="sensory_box"/>
    <property type="match status" value="1"/>
</dbReference>
<dbReference type="Pfam" id="PF00989">
    <property type="entry name" value="PAS"/>
    <property type="match status" value="1"/>
</dbReference>
<keyword evidence="2" id="KW-0058">Aromatic hydrocarbons catabolism</keyword>
<evidence type="ECO:0000259" key="11">
    <source>
        <dbReference type="PROSITE" id="PS51350"/>
    </source>
</evidence>
<keyword evidence="3" id="KW-0067">ATP-binding</keyword>
<dbReference type="GO" id="GO:0006355">
    <property type="term" value="P:regulation of DNA-templated transcription"/>
    <property type="evidence" value="ECO:0007669"/>
    <property type="project" value="InterPro"/>
</dbReference>
<evidence type="ECO:0000256" key="1">
    <source>
        <dbReference type="ARBA" id="ARBA00022741"/>
    </source>
</evidence>
<reference evidence="12 13" key="1">
    <citation type="submission" date="2020-04" db="EMBL/GenBank/DDBJ databases">
        <authorList>
            <person name="Hitch T.C.A."/>
            <person name="Wylensek D."/>
            <person name="Clavel T."/>
        </authorList>
    </citation>
    <scope>NUCLEOTIDE SEQUENCE [LARGE SCALE GENOMIC DNA]</scope>
    <source>
        <strain evidence="12 13">PG-130-P53-12</strain>
    </source>
</reference>
<keyword evidence="4" id="KW-0805">Transcription regulation</keyword>
<dbReference type="SMART" id="SM00382">
    <property type="entry name" value="AAA"/>
    <property type="match status" value="1"/>
</dbReference>
<feature type="domain" description="HPr" evidence="11">
    <location>
        <begin position="2"/>
        <end position="96"/>
    </location>
</feature>
<dbReference type="InterPro" id="IPR058031">
    <property type="entry name" value="AAA_lid_NorR"/>
</dbReference>
<dbReference type="GO" id="GO:0005524">
    <property type="term" value="F:ATP binding"/>
    <property type="evidence" value="ECO:0007669"/>
    <property type="project" value="UniProtKB-KW"/>
</dbReference>
<dbReference type="Gene3D" id="3.30.450.20">
    <property type="entry name" value="PAS domain"/>
    <property type="match status" value="1"/>
</dbReference>
<dbReference type="InterPro" id="IPR002078">
    <property type="entry name" value="Sigma_54_int"/>
</dbReference>
<dbReference type="Gene3D" id="3.40.50.300">
    <property type="entry name" value="P-loop containing nucleotide triphosphate hydrolases"/>
    <property type="match status" value="1"/>
</dbReference>
<dbReference type="SUPFAM" id="SSF55785">
    <property type="entry name" value="PYP-like sensor domain (PAS domain)"/>
    <property type="match status" value="1"/>
</dbReference>
<comment type="caution">
    <text evidence="12">The sequence shown here is derived from an EMBL/GenBank/DDBJ whole genome shotgun (WGS) entry which is preliminary data.</text>
</comment>
<sequence length="561" mass="62279">MSVEREAVISNESGIHARVAAMIVQRARELSEKYHTKLYLRGTRGERFLMRSIMKLIALKTSRGDAVFVTAEGGDEQRAAEEMAAFLEGDLEMHEPQELHEVDKLLHENALMQERLQMILEAVQDGICVVDKSGLITYVNPSYLRIVHKTMEMVLGQNVFTHAPHGNRVGVLRSGVARIGVISHKKNGTTVVANVNPIFIDGEIAGVVSVIKDITEIQNLMERLTQVSARAEYLEQELLRTKKTASAFGSYIGKSGKVVDVLALASKAAASSATVLIRGESGTGKEVIAEGIHYASSRRRGPFIRVNCGAIPPALLESELFGHEKGAFTGAVKRKLGKFELANHGTIFLDEIAEMDKNMQVKLLRVLQQKEFDRVGGEETVHVDVRIIAATNRDLEQMMKEGEFRDDLYYRLNVIPILLPPLRERVDDIPLLVEHFIGKISGEQKKPVRGITPEAMEVLMHYRWPGNVRELENVIERVITLMDATEITASALPSYLKGEIAAREVEESRLTSGAVLPWPEYEKRIIAYALEKCGSFNAAGRALALTHKTVAAKARKYGLVE</sequence>
<dbReference type="Pfam" id="PF00381">
    <property type="entry name" value="PTS-HPr"/>
    <property type="match status" value="1"/>
</dbReference>
<dbReference type="GO" id="GO:0003677">
    <property type="term" value="F:DNA binding"/>
    <property type="evidence" value="ECO:0007669"/>
    <property type="project" value="UniProtKB-KW"/>
</dbReference>
<dbReference type="SMART" id="SM00091">
    <property type="entry name" value="PAS"/>
    <property type="match status" value="1"/>
</dbReference>
<keyword evidence="7" id="KW-0804">Transcription</keyword>
<dbReference type="InterPro" id="IPR000014">
    <property type="entry name" value="PAS"/>
</dbReference>
<dbReference type="InterPro" id="IPR035895">
    <property type="entry name" value="HPr-like_sf"/>
</dbReference>
<dbReference type="Gene3D" id="1.10.8.60">
    <property type="match status" value="1"/>
</dbReference>
<evidence type="ECO:0000313" key="12">
    <source>
        <dbReference type="EMBL" id="NMD99818.1"/>
    </source>
</evidence>
<evidence type="ECO:0000256" key="2">
    <source>
        <dbReference type="ARBA" id="ARBA00022797"/>
    </source>
</evidence>
<keyword evidence="5" id="KW-0238">DNA-binding</keyword>
<keyword evidence="6" id="KW-0010">Activator</keyword>
<dbReference type="FunFam" id="3.40.50.300:FF:000006">
    <property type="entry name" value="DNA-binding transcriptional regulator NtrC"/>
    <property type="match status" value="1"/>
</dbReference>
<dbReference type="PROSITE" id="PS51350">
    <property type="entry name" value="PTS_HPR_DOM"/>
    <property type="match status" value="1"/>
</dbReference>
<dbReference type="PROSITE" id="PS50112">
    <property type="entry name" value="PAS"/>
    <property type="match status" value="1"/>
</dbReference>
<dbReference type="PANTHER" id="PTHR32071">
    <property type="entry name" value="TRANSCRIPTIONAL REGULATORY PROTEIN"/>
    <property type="match status" value="1"/>
</dbReference>
<dbReference type="EMBL" id="JABAFA010000062">
    <property type="protein sequence ID" value="NMD99818.1"/>
    <property type="molecule type" value="Genomic_DNA"/>
</dbReference>
<dbReference type="InterPro" id="IPR025944">
    <property type="entry name" value="Sigma_54_int_dom_CS"/>
</dbReference>
<evidence type="ECO:0000256" key="3">
    <source>
        <dbReference type="ARBA" id="ARBA00022840"/>
    </source>
</evidence>
<protein>
    <recommendedName>
        <fullName evidence="8">HTH-type transcriptional regulatory protein TyrR</fullName>
    </recommendedName>
</protein>
<dbReference type="InterPro" id="IPR003593">
    <property type="entry name" value="AAA+_ATPase"/>
</dbReference>
<dbReference type="InterPro" id="IPR025662">
    <property type="entry name" value="Sigma_54_int_dom_ATP-bd_1"/>
</dbReference>
<feature type="domain" description="PAS" evidence="10">
    <location>
        <begin position="112"/>
        <end position="160"/>
    </location>
</feature>
<dbReference type="InterPro" id="IPR030828">
    <property type="entry name" value="HTH_TyrR"/>
</dbReference>
<evidence type="ECO:0000256" key="6">
    <source>
        <dbReference type="ARBA" id="ARBA00023159"/>
    </source>
</evidence>
<dbReference type="Pfam" id="PF25601">
    <property type="entry name" value="AAA_lid_14"/>
    <property type="match status" value="1"/>
</dbReference>
<evidence type="ECO:0000259" key="9">
    <source>
        <dbReference type="PROSITE" id="PS50045"/>
    </source>
</evidence>
<dbReference type="Gene3D" id="3.30.1340.10">
    <property type="entry name" value="HPr-like"/>
    <property type="match status" value="1"/>
</dbReference>
<dbReference type="CDD" id="cd00130">
    <property type="entry name" value="PAS"/>
    <property type="match status" value="1"/>
</dbReference>
<dbReference type="FunFam" id="1.10.8.60:FF:000014">
    <property type="entry name" value="DNA-binding transcriptional regulator NtrC"/>
    <property type="match status" value="1"/>
</dbReference>
<dbReference type="CDD" id="cd00009">
    <property type="entry name" value="AAA"/>
    <property type="match status" value="1"/>
</dbReference>
<dbReference type="InterPro" id="IPR027417">
    <property type="entry name" value="P-loop_NTPase"/>
</dbReference>
<dbReference type="Pfam" id="PF18024">
    <property type="entry name" value="HTH_50"/>
    <property type="match status" value="1"/>
</dbReference>
<evidence type="ECO:0000256" key="4">
    <source>
        <dbReference type="ARBA" id="ARBA00023015"/>
    </source>
</evidence>
<dbReference type="RefSeq" id="WP_020700481.1">
    <property type="nucleotide sequence ID" value="NZ_JABAFA010000062.1"/>
</dbReference>
<evidence type="ECO:0000256" key="7">
    <source>
        <dbReference type="ARBA" id="ARBA00023163"/>
    </source>
</evidence>
<dbReference type="PROSITE" id="PS50045">
    <property type="entry name" value="SIGMA54_INTERACT_4"/>
    <property type="match status" value="1"/>
</dbReference>
<organism evidence="12 13">
    <name type="scientific">Selenomonas bovis</name>
    <dbReference type="NCBI Taxonomy" id="416586"/>
    <lineage>
        <taxon>Bacteria</taxon>
        <taxon>Bacillati</taxon>
        <taxon>Bacillota</taxon>
        <taxon>Negativicutes</taxon>
        <taxon>Selenomonadales</taxon>
        <taxon>Selenomonadaceae</taxon>
        <taxon>Selenomonas</taxon>
    </lineage>
</organism>
<keyword evidence="13" id="KW-1185">Reference proteome</keyword>
<dbReference type="InterPro" id="IPR000032">
    <property type="entry name" value="HPr-like"/>
</dbReference>
<dbReference type="Gene3D" id="1.10.10.60">
    <property type="entry name" value="Homeodomain-like"/>
    <property type="match status" value="1"/>
</dbReference>
<dbReference type="PROSITE" id="PS00688">
    <property type="entry name" value="SIGMA54_INTERACT_3"/>
    <property type="match status" value="1"/>
</dbReference>
<keyword evidence="1" id="KW-0547">Nucleotide-binding</keyword>
<evidence type="ECO:0000256" key="5">
    <source>
        <dbReference type="ARBA" id="ARBA00023125"/>
    </source>
</evidence>
<dbReference type="PROSITE" id="PS00675">
    <property type="entry name" value="SIGMA54_INTERACT_1"/>
    <property type="match status" value="1"/>
</dbReference>
<dbReference type="InterPro" id="IPR035965">
    <property type="entry name" value="PAS-like_dom_sf"/>
</dbReference>
<dbReference type="NCBIfam" id="TIGR01003">
    <property type="entry name" value="PTS_HPr_family"/>
    <property type="match status" value="1"/>
</dbReference>
<dbReference type="PRINTS" id="PR00107">
    <property type="entry name" value="PHOSPHOCPHPR"/>
</dbReference>
<proteinExistence type="predicted"/>
<dbReference type="AlphaFoldDB" id="A0A848B985"/>
<feature type="domain" description="Sigma-54 factor interaction" evidence="9">
    <location>
        <begin position="251"/>
        <end position="480"/>
    </location>
</feature>
<name>A0A848B985_9FIRM</name>
<dbReference type="Proteomes" id="UP000543804">
    <property type="component" value="Unassembled WGS sequence"/>
</dbReference>
<evidence type="ECO:0000259" key="10">
    <source>
        <dbReference type="PROSITE" id="PS50112"/>
    </source>
</evidence>
<accession>A0A848B985</accession>
<dbReference type="Pfam" id="PF00158">
    <property type="entry name" value="Sigma54_activat"/>
    <property type="match status" value="1"/>
</dbReference>
<dbReference type="SUPFAM" id="SSF52540">
    <property type="entry name" value="P-loop containing nucleoside triphosphate hydrolases"/>
    <property type="match status" value="1"/>
</dbReference>
<dbReference type="PANTHER" id="PTHR32071:SF57">
    <property type="entry name" value="C4-DICARBOXYLATE TRANSPORT TRANSCRIPTIONAL REGULATORY PROTEIN DCTD"/>
    <property type="match status" value="1"/>
</dbReference>
<dbReference type="SUPFAM" id="SSF55594">
    <property type="entry name" value="HPr-like"/>
    <property type="match status" value="1"/>
</dbReference>
<evidence type="ECO:0000313" key="13">
    <source>
        <dbReference type="Proteomes" id="UP000543804"/>
    </source>
</evidence>
<dbReference type="InterPro" id="IPR009057">
    <property type="entry name" value="Homeodomain-like_sf"/>
</dbReference>
<dbReference type="SUPFAM" id="SSF46689">
    <property type="entry name" value="Homeodomain-like"/>
    <property type="match status" value="1"/>
</dbReference>
<gene>
    <name evidence="12" type="ORF">HF878_10200</name>
</gene>
<dbReference type="InterPro" id="IPR013767">
    <property type="entry name" value="PAS_fold"/>
</dbReference>